<evidence type="ECO:0000313" key="2">
    <source>
        <dbReference type="EMBL" id="CAK7325427.1"/>
    </source>
</evidence>
<protein>
    <submittedName>
        <fullName evidence="2">Uncharacterized protein</fullName>
    </submittedName>
</protein>
<reference evidence="2 3" key="1">
    <citation type="submission" date="2024-01" db="EMBL/GenBank/DDBJ databases">
        <authorList>
            <person name="Waweru B."/>
        </authorList>
    </citation>
    <scope>NUCLEOTIDE SEQUENCE [LARGE SCALE GENOMIC DNA]</scope>
</reference>
<feature type="non-terminal residue" evidence="2">
    <location>
        <position position="106"/>
    </location>
</feature>
<proteinExistence type="predicted"/>
<dbReference type="AlphaFoldDB" id="A0AAV1QUF9"/>
<keyword evidence="3" id="KW-1185">Reference proteome</keyword>
<evidence type="ECO:0000256" key="1">
    <source>
        <dbReference type="SAM" id="SignalP"/>
    </source>
</evidence>
<feature type="signal peptide" evidence="1">
    <location>
        <begin position="1"/>
        <end position="20"/>
    </location>
</feature>
<dbReference type="Proteomes" id="UP001314170">
    <property type="component" value="Unassembled WGS sequence"/>
</dbReference>
<evidence type="ECO:0000313" key="3">
    <source>
        <dbReference type="Proteomes" id="UP001314170"/>
    </source>
</evidence>
<keyword evidence="1" id="KW-0732">Signal</keyword>
<gene>
    <name evidence="2" type="ORF">DCAF_LOCUS3104</name>
</gene>
<feature type="chain" id="PRO_5043449458" evidence="1">
    <location>
        <begin position="21"/>
        <end position="106"/>
    </location>
</feature>
<organism evidence="2 3">
    <name type="scientific">Dovyalis caffra</name>
    <dbReference type="NCBI Taxonomy" id="77055"/>
    <lineage>
        <taxon>Eukaryota</taxon>
        <taxon>Viridiplantae</taxon>
        <taxon>Streptophyta</taxon>
        <taxon>Embryophyta</taxon>
        <taxon>Tracheophyta</taxon>
        <taxon>Spermatophyta</taxon>
        <taxon>Magnoliopsida</taxon>
        <taxon>eudicotyledons</taxon>
        <taxon>Gunneridae</taxon>
        <taxon>Pentapetalae</taxon>
        <taxon>rosids</taxon>
        <taxon>fabids</taxon>
        <taxon>Malpighiales</taxon>
        <taxon>Salicaceae</taxon>
        <taxon>Flacourtieae</taxon>
        <taxon>Dovyalis</taxon>
    </lineage>
</organism>
<sequence>MKNAAFKVALMIALVISTSSHISATIFETTGLHQGGLEKASLPPPWSLHRPLLGYDLQTLSFLGEESSWKFEDFVKKLEYLIRTKSRDGSRGIEFGEKKSERWWVL</sequence>
<dbReference type="EMBL" id="CAWUPB010000850">
    <property type="protein sequence ID" value="CAK7325427.1"/>
    <property type="molecule type" value="Genomic_DNA"/>
</dbReference>
<comment type="caution">
    <text evidence="2">The sequence shown here is derived from an EMBL/GenBank/DDBJ whole genome shotgun (WGS) entry which is preliminary data.</text>
</comment>
<name>A0AAV1QUF9_9ROSI</name>
<accession>A0AAV1QUF9</accession>